<evidence type="ECO:0000256" key="1">
    <source>
        <dbReference type="SAM" id="MobiDB-lite"/>
    </source>
</evidence>
<reference evidence="2 3" key="1">
    <citation type="submission" date="2022-10" db="EMBL/GenBank/DDBJ databases">
        <title>The complete genomes of actinobacterial strains from the NBC collection.</title>
        <authorList>
            <person name="Joergensen T.S."/>
            <person name="Alvarez Arevalo M."/>
            <person name="Sterndorff E.B."/>
            <person name="Faurdal D."/>
            <person name="Vuksanovic O."/>
            <person name="Mourched A.-S."/>
            <person name="Charusanti P."/>
            <person name="Shaw S."/>
            <person name="Blin K."/>
            <person name="Weber T."/>
        </authorList>
    </citation>
    <scope>NUCLEOTIDE SEQUENCE [LARGE SCALE GENOMIC DNA]</scope>
    <source>
        <strain evidence="2 3">NBC 01809</strain>
    </source>
</reference>
<dbReference type="RefSeq" id="WP_141719426.1">
    <property type="nucleotide sequence ID" value="NZ_CP109071.1"/>
</dbReference>
<keyword evidence="3" id="KW-1185">Reference proteome</keyword>
<proteinExistence type="predicted"/>
<feature type="compositionally biased region" description="Pro residues" evidence="1">
    <location>
        <begin position="43"/>
        <end position="58"/>
    </location>
</feature>
<dbReference type="Proteomes" id="UP001334804">
    <property type="component" value="Chromosome"/>
</dbReference>
<name>A0ABZ1EKG9_9ACTN</name>
<gene>
    <name evidence="2" type="ORF">OIE14_12045</name>
</gene>
<evidence type="ECO:0000313" key="2">
    <source>
        <dbReference type="EMBL" id="WSA34719.1"/>
    </source>
</evidence>
<protein>
    <submittedName>
        <fullName evidence="2">Uncharacterized protein</fullName>
    </submittedName>
</protein>
<feature type="region of interest" description="Disordered" evidence="1">
    <location>
        <begin position="1"/>
        <end position="64"/>
    </location>
</feature>
<sequence length="64" mass="6928">MTLIRRTSGGEPPDAGPETGIEVWHHGELLRITGGEAATRPMPEVPDPGPEPPSPPGRRPTRRR</sequence>
<organism evidence="2 3">
    <name type="scientific">Micromonospora peucetia</name>
    <dbReference type="NCBI Taxonomy" id="47871"/>
    <lineage>
        <taxon>Bacteria</taxon>
        <taxon>Bacillati</taxon>
        <taxon>Actinomycetota</taxon>
        <taxon>Actinomycetes</taxon>
        <taxon>Micromonosporales</taxon>
        <taxon>Micromonosporaceae</taxon>
        <taxon>Micromonospora</taxon>
    </lineage>
</organism>
<dbReference type="EMBL" id="CP109071">
    <property type="protein sequence ID" value="WSA34719.1"/>
    <property type="molecule type" value="Genomic_DNA"/>
</dbReference>
<evidence type="ECO:0000313" key="3">
    <source>
        <dbReference type="Proteomes" id="UP001334804"/>
    </source>
</evidence>
<accession>A0ABZ1EKG9</accession>